<name>A0A382PC59_9ZZZZ</name>
<accession>A0A382PC59</accession>
<dbReference type="SUPFAM" id="SSF51283">
    <property type="entry name" value="dUTPase-like"/>
    <property type="match status" value="1"/>
</dbReference>
<dbReference type="GO" id="GO:0008829">
    <property type="term" value="F:dCTP deaminase activity"/>
    <property type="evidence" value="ECO:0007669"/>
    <property type="project" value="InterPro"/>
</dbReference>
<feature type="domain" description="2'-deoxycytidine 5'-triphosphate deaminase N-terminal" evidence="1">
    <location>
        <begin position="22"/>
        <end position="167"/>
    </location>
</feature>
<dbReference type="PANTHER" id="PTHR42680:SF3">
    <property type="entry name" value="DCTP DEAMINASE"/>
    <property type="match status" value="1"/>
</dbReference>
<dbReference type="InterPro" id="IPR036157">
    <property type="entry name" value="dUTPase-like_sf"/>
</dbReference>
<protein>
    <recommendedName>
        <fullName evidence="1">2'-deoxycytidine 5'-triphosphate deaminase N-terminal domain-containing protein</fullName>
    </recommendedName>
</protein>
<reference evidence="2" key="1">
    <citation type="submission" date="2018-05" db="EMBL/GenBank/DDBJ databases">
        <authorList>
            <person name="Lanie J.A."/>
            <person name="Ng W.-L."/>
            <person name="Kazmierczak K.M."/>
            <person name="Andrzejewski T.M."/>
            <person name="Davidsen T.M."/>
            <person name="Wayne K.J."/>
            <person name="Tettelin H."/>
            <person name="Glass J.I."/>
            <person name="Rusch D."/>
            <person name="Podicherti R."/>
            <person name="Tsui H.-C.T."/>
            <person name="Winkler M.E."/>
        </authorList>
    </citation>
    <scope>NUCLEOTIDE SEQUENCE</scope>
</reference>
<dbReference type="PANTHER" id="PTHR42680">
    <property type="entry name" value="DCTP DEAMINASE"/>
    <property type="match status" value="1"/>
</dbReference>
<dbReference type="Gene3D" id="2.70.40.10">
    <property type="match status" value="1"/>
</dbReference>
<evidence type="ECO:0000259" key="1">
    <source>
        <dbReference type="Pfam" id="PF06559"/>
    </source>
</evidence>
<dbReference type="Pfam" id="PF06559">
    <property type="entry name" value="DCD_N"/>
    <property type="match status" value="1"/>
</dbReference>
<proteinExistence type="predicted"/>
<evidence type="ECO:0000313" key="2">
    <source>
        <dbReference type="EMBL" id="SVC70437.1"/>
    </source>
</evidence>
<dbReference type="AlphaFoldDB" id="A0A382PC59"/>
<feature type="non-terminal residue" evidence="2">
    <location>
        <position position="167"/>
    </location>
</feature>
<dbReference type="InterPro" id="IPR010550">
    <property type="entry name" value="DCD_N"/>
</dbReference>
<dbReference type="EMBL" id="UINC01106052">
    <property type="protein sequence ID" value="SVC70437.1"/>
    <property type="molecule type" value="Genomic_DNA"/>
</dbReference>
<gene>
    <name evidence="2" type="ORF">METZ01_LOCUS323291</name>
</gene>
<dbReference type="GO" id="GO:0009394">
    <property type="term" value="P:2'-deoxyribonucleotide metabolic process"/>
    <property type="evidence" value="ECO:0007669"/>
    <property type="project" value="InterPro"/>
</dbReference>
<organism evidence="2">
    <name type="scientific">marine metagenome</name>
    <dbReference type="NCBI Taxonomy" id="408172"/>
    <lineage>
        <taxon>unclassified sequences</taxon>
        <taxon>metagenomes</taxon>
        <taxon>ecological metagenomes</taxon>
    </lineage>
</organism>
<sequence length="167" mass="18937">MNSTAEDKILESDLMAYLKGKSGYLPCQLIEQVHRQGMIQSREPINASQIQPVSLDLRLGPKAFRIQCSFLPENEPVETKLKEISLYDFDITDGGILEKNAIYLIPLMEELSLPSCLYGLANSKSSTGRLDMFTRVIVDRGHRFDEIPLGYRGKLYLEIIPRSFPVK</sequence>